<keyword evidence="3" id="KW-0805">Transcription regulation</keyword>
<dbReference type="InterPro" id="IPR036388">
    <property type="entry name" value="WH-like_DNA-bd_sf"/>
</dbReference>
<dbReference type="GO" id="GO:0005634">
    <property type="term" value="C:nucleus"/>
    <property type="evidence" value="ECO:0007669"/>
    <property type="project" value="UniProtKB-SubCell"/>
</dbReference>
<dbReference type="Proteomes" id="UP000504608">
    <property type="component" value="Unplaced"/>
</dbReference>
<feature type="region of interest" description="Disordered" evidence="9">
    <location>
        <begin position="1"/>
        <end position="73"/>
    </location>
</feature>
<accession>A0A6J1KH95</accession>
<dbReference type="GeneID" id="111493843"/>
<dbReference type="FunFam" id="1.10.10.10:FF:000057">
    <property type="entry name" value="Heat shock transcription factor 1"/>
    <property type="match status" value="1"/>
</dbReference>
<dbReference type="PROSITE" id="PS00434">
    <property type="entry name" value="HSF_DOMAIN"/>
    <property type="match status" value="1"/>
</dbReference>
<dbReference type="KEGG" id="cmax:111493843"/>
<evidence type="ECO:0000313" key="11">
    <source>
        <dbReference type="Proteomes" id="UP000504608"/>
    </source>
</evidence>
<dbReference type="Pfam" id="PF00447">
    <property type="entry name" value="HSF_DNA-bind"/>
    <property type="match status" value="1"/>
</dbReference>
<evidence type="ECO:0000313" key="12">
    <source>
        <dbReference type="RefSeq" id="XP_022999504.1"/>
    </source>
</evidence>
<evidence type="ECO:0000256" key="2">
    <source>
        <dbReference type="ARBA" id="ARBA00022553"/>
    </source>
</evidence>
<evidence type="ECO:0000256" key="3">
    <source>
        <dbReference type="ARBA" id="ARBA00023015"/>
    </source>
</evidence>
<keyword evidence="6" id="KW-0804">Transcription</keyword>
<reference evidence="12" key="1">
    <citation type="submission" date="2025-08" db="UniProtKB">
        <authorList>
            <consortium name="RefSeq"/>
        </authorList>
    </citation>
    <scope>IDENTIFICATION</scope>
    <source>
        <tissue evidence="12">Young leaves</tissue>
    </source>
</reference>
<evidence type="ECO:0000256" key="7">
    <source>
        <dbReference type="ARBA" id="ARBA00023242"/>
    </source>
</evidence>
<sequence length="373" mass="41743">MINQTILSDGGGGCPDGAATASGDIMDQRTVKEEEIEVSAGTMEGGGGESDSGGDGVSASSATAKPMEGLHEVGPAPFLKKTYEMVEDPETDPVVSWSEGGNSFIVWDSHKLSITLLPKYFKHSNFSSFIRQLNTYGFRKIDSDKWEFANEGFQGGKKHLLKNIKRRSRYNNYKQQQHHLGMPMGLQDLTKHPLVEAELHALKSDNQVLRVEMLKLREQQHDSQNQLTMVEDRVRCVESKHQQMLSFVSKMSRNPGFCRQLVQRRMLRKKLMNNGDEFGNNRRLLAMQGHQNLSHSELVSTEMFPHVIEPGPAVLEQPVRASTMVVDEDSDSKFFLELEDLIKKPPPPPTTTQDCPSGYVQQQAFHGFVGSIP</sequence>
<feature type="domain" description="HSF-type DNA-binding" evidence="10">
    <location>
        <begin position="117"/>
        <end position="141"/>
    </location>
</feature>
<dbReference type="GO" id="GO:0000978">
    <property type="term" value="F:RNA polymerase II cis-regulatory region sequence-specific DNA binding"/>
    <property type="evidence" value="ECO:0007669"/>
    <property type="project" value="TreeGrafter"/>
</dbReference>
<dbReference type="PANTHER" id="PTHR10015:SF298">
    <property type="entry name" value="HEAT STRESS TRANSCRIPTION FACTOR A-9"/>
    <property type="match status" value="1"/>
</dbReference>
<name>A0A6J1KH95_CUCMA</name>
<evidence type="ECO:0000256" key="6">
    <source>
        <dbReference type="ARBA" id="ARBA00023163"/>
    </source>
</evidence>
<feature type="compositionally biased region" description="Gly residues" evidence="9">
    <location>
        <begin position="43"/>
        <end position="56"/>
    </location>
</feature>
<dbReference type="InterPro" id="IPR000232">
    <property type="entry name" value="HSF_DNA-bd"/>
</dbReference>
<keyword evidence="5" id="KW-0238">DNA-binding</keyword>
<organism evidence="11 12">
    <name type="scientific">Cucurbita maxima</name>
    <name type="common">Pumpkin</name>
    <name type="synonym">Winter squash</name>
    <dbReference type="NCBI Taxonomy" id="3661"/>
    <lineage>
        <taxon>Eukaryota</taxon>
        <taxon>Viridiplantae</taxon>
        <taxon>Streptophyta</taxon>
        <taxon>Embryophyta</taxon>
        <taxon>Tracheophyta</taxon>
        <taxon>Spermatophyta</taxon>
        <taxon>Magnoliopsida</taxon>
        <taxon>eudicotyledons</taxon>
        <taxon>Gunneridae</taxon>
        <taxon>Pentapetalae</taxon>
        <taxon>rosids</taxon>
        <taxon>fabids</taxon>
        <taxon>Cucurbitales</taxon>
        <taxon>Cucurbitaceae</taxon>
        <taxon>Cucurbiteae</taxon>
        <taxon>Cucurbita</taxon>
    </lineage>
</organism>
<dbReference type="GO" id="GO:0034605">
    <property type="term" value="P:cellular response to heat"/>
    <property type="evidence" value="ECO:0007669"/>
    <property type="project" value="TreeGrafter"/>
</dbReference>
<evidence type="ECO:0000259" key="10">
    <source>
        <dbReference type="PROSITE" id="PS00434"/>
    </source>
</evidence>
<dbReference type="GO" id="GO:0006357">
    <property type="term" value="P:regulation of transcription by RNA polymerase II"/>
    <property type="evidence" value="ECO:0007669"/>
    <property type="project" value="TreeGrafter"/>
</dbReference>
<dbReference type="PRINTS" id="PR00056">
    <property type="entry name" value="HSFDOMAIN"/>
</dbReference>
<dbReference type="PANTHER" id="PTHR10015">
    <property type="entry name" value="HEAT SHOCK TRANSCRIPTION FACTOR"/>
    <property type="match status" value="1"/>
</dbReference>
<proteinExistence type="inferred from homology"/>
<dbReference type="SMART" id="SM00415">
    <property type="entry name" value="HSF"/>
    <property type="match status" value="1"/>
</dbReference>
<protein>
    <submittedName>
        <fullName evidence="12">Heat stress transcription factor A-7a-like</fullName>
    </submittedName>
</protein>
<keyword evidence="7" id="KW-0539">Nucleus</keyword>
<dbReference type="SUPFAM" id="SSF46785">
    <property type="entry name" value="Winged helix' DNA-binding domain"/>
    <property type="match status" value="1"/>
</dbReference>
<keyword evidence="4" id="KW-0346">Stress response</keyword>
<dbReference type="RefSeq" id="XP_022999504.1">
    <property type="nucleotide sequence ID" value="XM_023143736.1"/>
</dbReference>
<dbReference type="Gene3D" id="1.10.10.10">
    <property type="entry name" value="Winged helix-like DNA-binding domain superfamily/Winged helix DNA-binding domain"/>
    <property type="match status" value="1"/>
</dbReference>
<evidence type="ECO:0000256" key="5">
    <source>
        <dbReference type="ARBA" id="ARBA00023125"/>
    </source>
</evidence>
<evidence type="ECO:0000256" key="1">
    <source>
        <dbReference type="ARBA" id="ARBA00004123"/>
    </source>
</evidence>
<dbReference type="OrthoDB" id="60033at2759"/>
<evidence type="ECO:0000256" key="4">
    <source>
        <dbReference type="ARBA" id="ARBA00023016"/>
    </source>
</evidence>
<evidence type="ECO:0000256" key="9">
    <source>
        <dbReference type="SAM" id="MobiDB-lite"/>
    </source>
</evidence>
<comment type="subcellular location">
    <subcellularLocation>
        <location evidence="1">Nucleus</location>
    </subcellularLocation>
</comment>
<dbReference type="AlphaFoldDB" id="A0A6J1KH95"/>
<evidence type="ECO:0000256" key="8">
    <source>
        <dbReference type="ARBA" id="ARBA00061350"/>
    </source>
</evidence>
<keyword evidence="11" id="KW-1185">Reference proteome</keyword>
<gene>
    <name evidence="12" type="primary">LOC111493843</name>
</gene>
<dbReference type="GO" id="GO:0003700">
    <property type="term" value="F:DNA-binding transcription factor activity"/>
    <property type="evidence" value="ECO:0007669"/>
    <property type="project" value="InterPro"/>
</dbReference>
<keyword evidence="2" id="KW-0597">Phosphoprotein</keyword>
<comment type="similarity">
    <text evidence="8">Belongs to the HSF family. Class A subfamily.</text>
</comment>
<dbReference type="InterPro" id="IPR036390">
    <property type="entry name" value="WH_DNA-bd_sf"/>
</dbReference>